<evidence type="ECO:0000256" key="1">
    <source>
        <dbReference type="SAM" id="MobiDB-lite"/>
    </source>
</evidence>
<name>J0WPV5_AURST</name>
<reference evidence="3" key="1">
    <citation type="journal article" date="2012" name="Science">
        <title>The Paleozoic origin of enzymatic lignin decomposition reconstructed from 31 fungal genomes.</title>
        <authorList>
            <person name="Floudas D."/>
            <person name="Binder M."/>
            <person name="Riley R."/>
            <person name="Barry K."/>
            <person name="Blanchette R.A."/>
            <person name="Henrissat B."/>
            <person name="Martinez A.T."/>
            <person name="Otillar R."/>
            <person name="Spatafora J.W."/>
            <person name="Yadav J.S."/>
            <person name="Aerts A."/>
            <person name="Benoit I."/>
            <person name="Boyd A."/>
            <person name="Carlson A."/>
            <person name="Copeland A."/>
            <person name="Coutinho P.M."/>
            <person name="de Vries R.P."/>
            <person name="Ferreira P."/>
            <person name="Findley K."/>
            <person name="Foster B."/>
            <person name="Gaskell J."/>
            <person name="Glotzer D."/>
            <person name="Gorecki P."/>
            <person name="Heitman J."/>
            <person name="Hesse C."/>
            <person name="Hori C."/>
            <person name="Igarashi K."/>
            <person name="Jurgens J.A."/>
            <person name="Kallen N."/>
            <person name="Kersten P."/>
            <person name="Kohler A."/>
            <person name="Kuees U."/>
            <person name="Kumar T.K.A."/>
            <person name="Kuo A."/>
            <person name="LaButti K."/>
            <person name="Larrondo L.F."/>
            <person name="Lindquist E."/>
            <person name="Ling A."/>
            <person name="Lombard V."/>
            <person name="Lucas S."/>
            <person name="Lundell T."/>
            <person name="Martin R."/>
            <person name="McLaughlin D.J."/>
            <person name="Morgenstern I."/>
            <person name="Morin E."/>
            <person name="Murat C."/>
            <person name="Nagy L.G."/>
            <person name="Nolan M."/>
            <person name="Ohm R.A."/>
            <person name="Patyshakuliyeva A."/>
            <person name="Rokas A."/>
            <person name="Ruiz-Duenas F.J."/>
            <person name="Sabat G."/>
            <person name="Salamov A."/>
            <person name="Samejima M."/>
            <person name="Schmutz J."/>
            <person name="Slot J.C."/>
            <person name="St John F."/>
            <person name="Stenlid J."/>
            <person name="Sun H."/>
            <person name="Sun S."/>
            <person name="Syed K."/>
            <person name="Tsang A."/>
            <person name="Wiebenga A."/>
            <person name="Young D."/>
            <person name="Pisabarro A."/>
            <person name="Eastwood D.C."/>
            <person name="Martin F."/>
            <person name="Cullen D."/>
            <person name="Grigoriev I.V."/>
            <person name="Hibbett D.S."/>
        </authorList>
    </citation>
    <scope>NUCLEOTIDE SEQUENCE [LARGE SCALE GENOMIC DNA]</scope>
    <source>
        <strain evidence="3">TFB10046</strain>
    </source>
</reference>
<sequence>MPSKNILPQEFVNWATPLVRGLHEARREGTKRRYMEKVLAEFDQLPFADPSYSAYKNADGTTKITTKKQQTEADVLRMRAGEWFRNNSKETATLIRPGGKTKKPAKTRGAKATELYFASLEDDEKGGLLDQITKRLAEKFETEKDRKKHRLAMRDTVLREALSLLDDDEQENWRKKAGEMQQENRNVLASAPYLLANQQAFVNELQEFIEKRVPQLGTCGVWVHGVYMNEVKDTPTGFVVGMQSCGKEGWTDDNTYQDKILPAWRKFGSRWCTREHRVKGDPSERRKGPATTDRQAQPSSHVDGAAPGISGPDSASVRGAPEQAKSTVQDDEHEPAVGDQPGSESEDDDGPASPLKKRGTSRRVIESDDEDEEVGCGDLARTSLSPLPRSSLDGSDNDDHHNELDAHARRSRTRSPVDDLPLSRPPTPTSGSEDVVADDIEHGAIDTNSRCGKSGVLRRGRKRKAAEFISSASDDAEGMAQDINAVAEQVADVPSKGKKRKIPKAREGMSADPERTRKTAFSRELKALGATGTGMRRTLGKTVGRQTRRSSAGSGARANLRSASKLVK</sequence>
<evidence type="ECO:0000313" key="3">
    <source>
        <dbReference type="Proteomes" id="UP000006514"/>
    </source>
</evidence>
<gene>
    <name evidence="2" type="ORF">AURDEDRAFT_177017</name>
</gene>
<feature type="region of interest" description="Disordered" evidence="1">
    <location>
        <begin position="490"/>
        <end position="568"/>
    </location>
</feature>
<dbReference type="KEGG" id="adl:AURDEDRAFT_177017"/>
<keyword evidence="3" id="KW-1185">Reference proteome</keyword>
<proteinExistence type="predicted"/>
<protein>
    <submittedName>
        <fullName evidence="2">Uncharacterized protein</fullName>
    </submittedName>
</protein>
<feature type="compositionally biased region" description="Low complexity" evidence="1">
    <location>
        <begin position="379"/>
        <end position="392"/>
    </location>
</feature>
<dbReference type="Proteomes" id="UP000006514">
    <property type="component" value="Unassembled WGS sequence"/>
</dbReference>
<feature type="compositionally biased region" description="Basic and acidic residues" evidence="1">
    <location>
        <begin position="274"/>
        <end position="287"/>
    </location>
</feature>
<feature type="compositionally biased region" description="Basic and acidic residues" evidence="1">
    <location>
        <begin position="504"/>
        <end position="526"/>
    </location>
</feature>
<organism evidence="2 3">
    <name type="scientific">Auricularia subglabra (strain TFB-10046 / SS5)</name>
    <name type="common">White-rot fungus</name>
    <name type="synonym">Auricularia delicata (strain TFB10046)</name>
    <dbReference type="NCBI Taxonomy" id="717982"/>
    <lineage>
        <taxon>Eukaryota</taxon>
        <taxon>Fungi</taxon>
        <taxon>Dikarya</taxon>
        <taxon>Basidiomycota</taxon>
        <taxon>Agaricomycotina</taxon>
        <taxon>Agaricomycetes</taxon>
        <taxon>Auriculariales</taxon>
        <taxon>Auriculariaceae</taxon>
        <taxon>Auricularia</taxon>
    </lineage>
</organism>
<accession>J0WPV5</accession>
<dbReference type="InParanoid" id="J0WPV5"/>
<evidence type="ECO:0000313" key="2">
    <source>
        <dbReference type="EMBL" id="EJD33922.1"/>
    </source>
</evidence>
<dbReference type="AlphaFoldDB" id="J0WPV5"/>
<feature type="region of interest" description="Disordered" evidence="1">
    <location>
        <begin position="274"/>
        <end position="462"/>
    </location>
</feature>
<dbReference type="EMBL" id="JH688048">
    <property type="protein sequence ID" value="EJD33922.1"/>
    <property type="molecule type" value="Genomic_DNA"/>
</dbReference>
<feature type="compositionally biased region" description="Basic and acidic residues" evidence="1">
    <location>
        <begin position="397"/>
        <end position="408"/>
    </location>
</feature>